<dbReference type="EMBL" id="BAABRN010000102">
    <property type="protein sequence ID" value="GAA5504275.1"/>
    <property type="molecule type" value="Genomic_DNA"/>
</dbReference>
<dbReference type="Proteomes" id="UP001458946">
    <property type="component" value="Unassembled WGS sequence"/>
</dbReference>
<evidence type="ECO:0000313" key="2">
    <source>
        <dbReference type="Proteomes" id="UP001458946"/>
    </source>
</evidence>
<gene>
    <name evidence="1" type="ORF">Dxin01_04044</name>
</gene>
<protein>
    <submittedName>
        <fullName evidence="1">Uncharacterized protein</fullName>
    </submittedName>
</protein>
<name>A0ABP9VJ44_9DEIO</name>
<sequence length="239" mass="26394">MVHQDSPAPLADGHYSYNPAPDFGTSLWTEATVEGGQVVKWKRGGRESSGDLHIFVEMLRDDITDLKRDGHLVGFEPAPAHTPRPFMRAAAVKCAHCRRELPTGEGTDIPFVGVVGPECVKKYASLCRALEAMNGLQALEWDRGTMTLAWYVIRDLKNIGVAVEVVDVRAGVKEVRIKGVTRKPRAVIESWRQIQAKFEQRLQLAQAEREAQDAGEYLTLTNPVTGSAVVRYGTNEVAL</sequence>
<proteinExistence type="predicted"/>
<accession>A0ABP9VJ44</accession>
<organism evidence="1 2">
    <name type="scientific">Deinococcus xinjiangensis</name>
    <dbReference type="NCBI Taxonomy" id="457454"/>
    <lineage>
        <taxon>Bacteria</taxon>
        <taxon>Thermotogati</taxon>
        <taxon>Deinococcota</taxon>
        <taxon>Deinococci</taxon>
        <taxon>Deinococcales</taxon>
        <taxon>Deinococcaceae</taxon>
        <taxon>Deinococcus</taxon>
    </lineage>
</organism>
<dbReference type="RefSeq" id="WP_353544242.1">
    <property type="nucleotide sequence ID" value="NZ_BAABRN010000102.1"/>
</dbReference>
<reference evidence="1 2" key="1">
    <citation type="submission" date="2024-02" db="EMBL/GenBank/DDBJ databases">
        <title>Deinococcus xinjiangensis NBRC 107630.</title>
        <authorList>
            <person name="Ichikawa N."/>
            <person name="Katano-Makiyama Y."/>
            <person name="Hidaka K."/>
        </authorList>
    </citation>
    <scope>NUCLEOTIDE SEQUENCE [LARGE SCALE GENOMIC DNA]</scope>
    <source>
        <strain evidence="1 2">NBRC 107630</strain>
    </source>
</reference>
<keyword evidence="2" id="KW-1185">Reference proteome</keyword>
<evidence type="ECO:0000313" key="1">
    <source>
        <dbReference type="EMBL" id="GAA5504275.1"/>
    </source>
</evidence>
<comment type="caution">
    <text evidence="1">The sequence shown here is derived from an EMBL/GenBank/DDBJ whole genome shotgun (WGS) entry which is preliminary data.</text>
</comment>